<dbReference type="PANTHER" id="PTHR46586">
    <property type="entry name" value="ANKYRIN REPEAT-CONTAINING PROTEIN"/>
    <property type="match status" value="1"/>
</dbReference>
<sequence>MSGTTVAAAASDVLRSPDLLLVVCQYQRGLWQDLLPFKTIPRWFNYAMDAQKLLVPWLAEFGLVRVFRLVVSLPEWKPLVLEFAARHDQFELFQAMTQRFPDDVKRSARRLSSLAASAGSIPILSFLHNAAGFRRAKPSQLARNATDHGHFHVLQHVAETAPLHEWFRGTTLVSAVWQGRLDMLEWFFHVWAPHAVESERTRIEQWALVCAVKARQWDAARWLGLRMQDANATAIAHVWAGRRKPECLVDLVNPVDAVEYVLCTARPTHLLERLRCVFGLLPRLQEQGTHQTDAVQRCVARALDLRQLDILRWLIQSKLVARADVADIANKVLHPVEARTSWLTLCSRPLAHPRTWEYTSHDEDDDDYDDVWGFEHGDVEIDVAPVWEGVGDAQYDAQEEWGAAGLGEWGPPNDEVVGDEIVGDEIVGDEIVGDEMANTWAVAATNESALVGHRVDAVRFTNDYISLAVRQHMEWRLFLHGHGVADDQPEDVDAINQLLFEGVGCVPLAMVLANPLAKNPAFSSAKCFQMYESGSPDRLEYVLALRQWIKCLVEKQPGGCVAVMGQLLQRMAKVSPTPKIFPALYRTWLTKASNAVDKDQFVHDLFRHGQANVVKAIAKANDVPTNVDLLRRAIETNTSLGVTQRIYTIATKSLDKDKRRQLHGDLFVAAALATRFKIVRWLVKVAIGCTDVNLLLSSVGSKAMQLAIQRRDLNMVLLLEAHGVHVDDSLVDKSLNQVGAFEAPLMFLHYQRTELLSNMPISANECHERNLNPRLVRWFEWVVDRHWPCCGRARPSPQNRLPTDD</sequence>
<dbReference type="PANTHER" id="PTHR46586:SF3">
    <property type="entry name" value="ANKYRIN REPEAT-CONTAINING PROTEIN"/>
    <property type="match status" value="1"/>
</dbReference>
<reference evidence="1" key="2">
    <citation type="submission" date="2019-06" db="EMBL/GenBank/DDBJ databases">
        <title>Genomics analysis of Aphanomyces spp. identifies a new class of oomycete effector associated with host adaptation.</title>
        <authorList>
            <person name="Gaulin E."/>
        </authorList>
    </citation>
    <scope>NUCLEOTIDE SEQUENCE</scope>
    <source>
        <strain evidence="1">CBS 578.67</strain>
    </source>
</reference>
<evidence type="ECO:0000313" key="2">
    <source>
        <dbReference type="EMBL" id="VFT96576.1"/>
    </source>
</evidence>
<dbReference type="InterPro" id="IPR052050">
    <property type="entry name" value="SecEffector_AnkRepeat"/>
</dbReference>
<keyword evidence="3" id="KW-1185">Reference proteome</keyword>
<name>A0A485LDI6_9STRA</name>
<reference evidence="2 3" key="1">
    <citation type="submission" date="2019-03" db="EMBL/GenBank/DDBJ databases">
        <authorList>
            <person name="Gaulin E."/>
            <person name="Dumas B."/>
        </authorList>
    </citation>
    <scope>NUCLEOTIDE SEQUENCE [LARGE SCALE GENOMIC DNA]</scope>
    <source>
        <strain evidence="2">CBS 568.67</strain>
    </source>
</reference>
<evidence type="ECO:0000313" key="3">
    <source>
        <dbReference type="Proteomes" id="UP000332933"/>
    </source>
</evidence>
<organism evidence="2 3">
    <name type="scientific">Aphanomyces stellatus</name>
    <dbReference type="NCBI Taxonomy" id="120398"/>
    <lineage>
        <taxon>Eukaryota</taxon>
        <taxon>Sar</taxon>
        <taxon>Stramenopiles</taxon>
        <taxon>Oomycota</taxon>
        <taxon>Saprolegniomycetes</taxon>
        <taxon>Saprolegniales</taxon>
        <taxon>Verrucalvaceae</taxon>
        <taxon>Aphanomyces</taxon>
    </lineage>
</organism>
<dbReference type="EMBL" id="VJMH01006719">
    <property type="protein sequence ID" value="KAF0688508.1"/>
    <property type="molecule type" value="Genomic_DNA"/>
</dbReference>
<proteinExistence type="predicted"/>
<accession>A0A485LDI6</accession>
<dbReference type="AlphaFoldDB" id="A0A485LDI6"/>
<dbReference type="EMBL" id="CAADRA010006742">
    <property type="protein sequence ID" value="VFT96576.1"/>
    <property type="molecule type" value="Genomic_DNA"/>
</dbReference>
<evidence type="ECO:0000313" key="1">
    <source>
        <dbReference type="EMBL" id="KAF0688508.1"/>
    </source>
</evidence>
<gene>
    <name evidence="2" type="primary">Aste57867_19878</name>
    <name evidence="1" type="ORF">As57867_019812</name>
    <name evidence="2" type="ORF">ASTE57867_19878</name>
</gene>
<protein>
    <submittedName>
        <fullName evidence="2">Aste57867_19878 protein</fullName>
    </submittedName>
</protein>
<dbReference type="Proteomes" id="UP000332933">
    <property type="component" value="Unassembled WGS sequence"/>
</dbReference>